<dbReference type="Proteomes" id="UP001220225">
    <property type="component" value="Unassembled WGS sequence"/>
</dbReference>
<evidence type="ECO:0000313" key="1">
    <source>
        <dbReference type="EMBL" id="MDC9598583.1"/>
    </source>
</evidence>
<name>A0ABT5LXN8_9GAMM</name>
<accession>A0ABT5LXN8</accession>
<keyword evidence="2" id="KW-1185">Reference proteome</keyword>
<protein>
    <submittedName>
        <fullName evidence="1">Helix-turn-helix domain-containing protein</fullName>
    </submittedName>
</protein>
<comment type="caution">
    <text evidence="1">The sequence shown here is derived from an EMBL/GenBank/DDBJ whole genome shotgun (WGS) entry which is preliminary data.</text>
</comment>
<gene>
    <name evidence="1" type="ORF">PSI14_17525</name>
</gene>
<sequence length="98" mass="11270">MTLTEKQQHWTAVIDAQKQSGLTVTAFCQHHEIKLATFYYWTKKLRQQHEPQCLHPVVVEEHLQAGHTVILCLPNGLRAELPVGLSPAQIRHWIEALQ</sequence>
<evidence type="ECO:0000313" key="2">
    <source>
        <dbReference type="Proteomes" id="UP001220225"/>
    </source>
</evidence>
<dbReference type="NCBIfam" id="NF047593">
    <property type="entry name" value="IS66_ISAeme5_TnpA"/>
    <property type="match status" value="1"/>
</dbReference>
<organism evidence="1 2">
    <name type="scientific">Xenorhabdus anantnagensis</name>
    <dbReference type="NCBI Taxonomy" id="3025875"/>
    <lineage>
        <taxon>Bacteria</taxon>
        <taxon>Pseudomonadati</taxon>
        <taxon>Pseudomonadota</taxon>
        <taxon>Gammaproteobacteria</taxon>
        <taxon>Enterobacterales</taxon>
        <taxon>Morganellaceae</taxon>
        <taxon>Xenorhabdus</taxon>
    </lineage>
</organism>
<dbReference type="RefSeq" id="WP_273577158.1">
    <property type="nucleotide sequence ID" value="NZ_JAQRFN010000033.1"/>
</dbReference>
<reference evidence="1 2" key="1">
    <citation type="submission" date="2023-02" db="EMBL/GenBank/DDBJ databases">
        <title>Entomopathogenic bacteria.</title>
        <authorList>
            <person name="Machado R.A."/>
        </authorList>
    </citation>
    <scope>NUCLEOTIDE SEQUENCE [LARGE SCALE GENOMIC DNA]</scope>
    <source>
        <strain evidence="1 2">XENO-2</strain>
    </source>
</reference>
<dbReference type="EMBL" id="JAQRFN010000033">
    <property type="protein sequence ID" value="MDC9598583.1"/>
    <property type="molecule type" value="Genomic_DNA"/>
</dbReference>
<proteinExistence type="predicted"/>